<dbReference type="InParanoid" id="A0A1M6QVY3"/>
<feature type="region of interest" description="Disordered" evidence="1">
    <location>
        <begin position="235"/>
        <end position="302"/>
    </location>
</feature>
<evidence type="ECO:0000256" key="1">
    <source>
        <dbReference type="SAM" id="MobiDB-lite"/>
    </source>
</evidence>
<dbReference type="InterPro" id="IPR047750">
    <property type="entry name" value="YdjY-like"/>
</dbReference>
<reference evidence="2 3" key="1">
    <citation type="submission" date="2016-11" db="EMBL/GenBank/DDBJ databases">
        <authorList>
            <person name="Jaros S."/>
            <person name="Januszkiewicz K."/>
            <person name="Wedrychowicz H."/>
        </authorList>
    </citation>
    <scope>NUCLEOTIDE SEQUENCE [LARGE SCALE GENOMIC DNA]</scope>
    <source>
        <strain evidence="2 3">DSM 18772</strain>
    </source>
</reference>
<dbReference type="NCBIfam" id="NF040466">
    <property type="entry name" value="ydjY_domain"/>
    <property type="match status" value="1"/>
</dbReference>
<gene>
    <name evidence="2" type="ORF">SAMN02745181_3477</name>
</gene>
<dbReference type="STRING" id="1123071.SAMN02745181_3477"/>
<evidence type="ECO:0000313" key="2">
    <source>
        <dbReference type="EMBL" id="SHK24374.1"/>
    </source>
</evidence>
<evidence type="ECO:0000313" key="3">
    <source>
        <dbReference type="Proteomes" id="UP000184510"/>
    </source>
</evidence>
<protein>
    <submittedName>
        <fullName evidence="2">Uncharacterized protein</fullName>
    </submittedName>
</protein>
<proteinExistence type="predicted"/>
<organism evidence="2 3">
    <name type="scientific">Rubritalea squalenifaciens DSM 18772</name>
    <dbReference type="NCBI Taxonomy" id="1123071"/>
    <lineage>
        <taxon>Bacteria</taxon>
        <taxon>Pseudomonadati</taxon>
        <taxon>Verrucomicrobiota</taxon>
        <taxon>Verrucomicrobiia</taxon>
        <taxon>Verrucomicrobiales</taxon>
        <taxon>Rubritaleaceae</taxon>
        <taxon>Rubritalea</taxon>
    </lineage>
</organism>
<sequence length="302" mass="33355">MYEQEKNYSKIRSDFEGDRLVCRRFFDRIDVRKGLSFVFIVWSVISTSLVAQPDSGEADTAQLATNGSKVPVKKLGEGRYSMGDVEFDIQKKEIVIPAEVNMPKGLVEYVLVHDEGKVHESIFTTVASAKNVHVAMLLLGMKGKDGAVRGVPMEVILEWKGKDGSDKRSNLLELLELGSGDSRKSNEAKLPENTWRYCGDVVDRSGPVNLEYEGSLIALMKDPAALVNNVWIKQDPQNNSSGGQAADENQEGQPKPHMHGNQSAKKDLLPNKGTPVRIKLKLYEYPNKDTSSSSTAESIGKD</sequence>
<name>A0A1M6QVY3_9BACT</name>
<dbReference type="Proteomes" id="UP000184510">
    <property type="component" value="Unassembled WGS sequence"/>
</dbReference>
<dbReference type="EMBL" id="FQYR01000007">
    <property type="protein sequence ID" value="SHK24374.1"/>
    <property type="molecule type" value="Genomic_DNA"/>
</dbReference>
<keyword evidence="3" id="KW-1185">Reference proteome</keyword>
<feature type="compositionally biased region" description="Polar residues" evidence="1">
    <location>
        <begin position="288"/>
        <end position="302"/>
    </location>
</feature>
<dbReference type="AlphaFoldDB" id="A0A1M6QVY3"/>
<accession>A0A1M6QVY3</accession>